<comment type="caution">
    <text evidence="2">The sequence shown here is derived from an EMBL/GenBank/DDBJ whole genome shotgun (WGS) entry which is preliminary data.</text>
</comment>
<dbReference type="Pfam" id="PF04961">
    <property type="entry name" value="FTCD_C"/>
    <property type="match status" value="1"/>
</dbReference>
<dbReference type="AlphaFoldDB" id="A0A1F7X504"/>
<proteinExistence type="predicted"/>
<organism evidence="2 3">
    <name type="scientific">Candidatus Woesebacteria bacterium RBG_13_46_13</name>
    <dbReference type="NCBI Taxonomy" id="1802479"/>
    <lineage>
        <taxon>Bacteria</taxon>
        <taxon>Candidatus Woeseibacteriota</taxon>
    </lineage>
</organism>
<name>A0A1F7X504_9BACT</name>
<sequence length="169" mass="17725">MNKIKNQKIEQFLDDLSSSSATPGGGATAALTAAMAASLVEMVAGLTLGKTGYEKNQKEIRTIKTKAAKAGKILVVLADEDVTAYNSVVAGYGAKDKKRIKTALMRATDVPSDVIKLANQVEKMAARMVVIGNKNAVSDAKSALFLSQSAAKSALENVKINKRALAGIK</sequence>
<dbReference type="EMBL" id="MGFR01000002">
    <property type="protein sequence ID" value="OGM09963.1"/>
    <property type="molecule type" value="Genomic_DNA"/>
</dbReference>
<protein>
    <recommendedName>
        <fullName evidence="1">Cyclodeaminase/cyclohydrolase domain-containing protein</fullName>
    </recommendedName>
</protein>
<evidence type="ECO:0000313" key="2">
    <source>
        <dbReference type="EMBL" id="OGM09963.1"/>
    </source>
</evidence>
<dbReference type="InterPro" id="IPR007044">
    <property type="entry name" value="Cyclodeamin/CycHdrlase"/>
</dbReference>
<evidence type="ECO:0000259" key="1">
    <source>
        <dbReference type="Pfam" id="PF04961"/>
    </source>
</evidence>
<dbReference type="InterPro" id="IPR036178">
    <property type="entry name" value="Formintransfe-cycloase-like_sf"/>
</dbReference>
<dbReference type="SUPFAM" id="SSF101262">
    <property type="entry name" value="Methenyltetrahydrofolate cyclohydrolase-like"/>
    <property type="match status" value="1"/>
</dbReference>
<dbReference type="GO" id="GO:0003824">
    <property type="term" value="F:catalytic activity"/>
    <property type="evidence" value="ECO:0007669"/>
    <property type="project" value="InterPro"/>
</dbReference>
<dbReference type="Proteomes" id="UP000176778">
    <property type="component" value="Unassembled WGS sequence"/>
</dbReference>
<evidence type="ECO:0000313" key="3">
    <source>
        <dbReference type="Proteomes" id="UP000176778"/>
    </source>
</evidence>
<dbReference type="STRING" id="1802479.A2Y68_00875"/>
<accession>A0A1F7X504</accession>
<dbReference type="Gene3D" id="1.20.120.680">
    <property type="entry name" value="Formiminotetrahydrofolate cyclodeaminase monomer, up-and-down helical bundle"/>
    <property type="match status" value="1"/>
</dbReference>
<feature type="domain" description="Cyclodeaminase/cyclohydrolase" evidence="1">
    <location>
        <begin position="9"/>
        <end position="164"/>
    </location>
</feature>
<gene>
    <name evidence="2" type="ORF">A2Y68_00875</name>
</gene>
<reference evidence="2 3" key="1">
    <citation type="journal article" date="2016" name="Nat. Commun.">
        <title>Thousands of microbial genomes shed light on interconnected biogeochemical processes in an aquifer system.</title>
        <authorList>
            <person name="Anantharaman K."/>
            <person name="Brown C.T."/>
            <person name="Hug L.A."/>
            <person name="Sharon I."/>
            <person name="Castelle C.J."/>
            <person name="Probst A.J."/>
            <person name="Thomas B.C."/>
            <person name="Singh A."/>
            <person name="Wilkins M.J."/>
            <person name="Karaoz U."/>
            <person name="Brodie E.L."/>
            <person name="Williams K.H."/>
            <person name="Hubbard S.S."/>
            <person name="Banfield J.F."/>
        </authorList>
    </citation>
    <scope>NUCLEOTIDE SEQUENCE [LARGE SCALE GENOMIC DNA]</scope>
</reference>